<dbReference type="Pfam" id="PF03029">
    <property type="entry name" value="ATP_bind_1"/>
    <property type="match status" value="1"/>
</dbReference>
<keyword evidence="6" id="KW-1185">Reference proteome</keyword>
<keyword evidence="3" id="KW-0378">Hydrolase</keyword>
<dbReference type="Proteomes" id="UP000466345">
    <property type="component" value="Unassembled WGS sequence"/>
</dbReference>
<evidence type="ECO:0008006" key="7">
    <source>
        <dbReference type="Google" id="ProtNLM"/>
    </source>
</evidence>
<dbReference type="OrthoDB" id="4319884at2"/>
<evidence type="ECO:0000256" key="4">
    <source>
        <dbReference type="ARBA" id="ARBA00023134"/>
    </source>
</evidence>
<dbReference type="CDD" id="cd00882">
    <property type="entry name" value="Ras_like_GTPase"/>
    <property type="match status" value="1"/>
</dbReference>
<protein>
    <recommendedName>
        <fullName evidence="7">ATP-binding protein</fullName>
    </recommendedName>
</protein>
<dbReference type="GO" id="GO:0005525">
    <property type="term" value="F:GTP binding"/>
    <property type="evidence" value="ECO:0007669"/>
    <property type="project" value="UniProtKB-KW"/>
</dbReference>
<dbReference type="InterPro" id="IPR027417">
    <property type="entry name" value="P-loop_NTPase"/>
</dbReference>
<dbReference type="GO" id="GO:0016787">
    <property type="term" value="F:hydrolase activity"/>
    <property type="evidence" value="ECO:0007669"/>
    <property type="project" value="UniProtKB-KW"/>
</dbReference>
<sequence length="202" mass="21778">MSALDHTGAVSRPGPVLPSVKILIAGGFGVGKTTAVGAVSEITPLRTEEQLSTAGEGIDDLSGIEHKTSTTVAMDFGRITLDVAVLMLFGTPGQERFWFMWDDLLRGALGALVLVDTRRLSHSFAAVDFFENRNLPFVVATNCFNGEQEFEPDQIREALSLKDPTTPVVLFDARERDSVRGVLLALMDHLIAAAQSAHAGQR</sequence>
<accession>A0A7K0CNI7</accession>
<keyword evidence="2" id="KW-0547">Nucleotide-binding</keyword>
<dbReference type="InterPro" id="IPR004130">
    <property type="entry name" value="Gpn"/>
</dbReference>
<keyword evidence="4" id="KW-0342">GTP-binding</keyword>
<comment type="caution">
    <text evidence="5">The sequence shown here is derived from an EMBL/GenBank/DDBJ whole genome shotgun (WGS) entry which is preliminary data.</text>
</comment>
<evidence type="ECO:0000256" key="3">
    <source>
        <dbReference type="ARBA" id="ARBA00022801"/>
    </source>
</evidence>
<dbReference type="SUPFAM" id="SSF52540">
    <property type="entry name" value="P-loop containing nucleoside triphosphate hydrolases"/>
    <property type="match status" value="1"/>
</dbReference>
<dbReference type="RefSeq" id="WP_153455901.1">
    <property type="nucleotide sequence ID" value="NZ_WEGJ01000028.1"/>
</dbReference>
<comment type="similarity">
    <text evidence="1">Belongs to the GPN-loop GTPase family.</text>
</comment>
<name>A0A7K0CNI7_9ACTN</name>
<evidence type="ECO:0000313" key="6">
    <source>
        <dbReference type="Proteomes" id="UP000466345"/>
    </source>
</evidence>
<dbReference type="PANTHER" id="PTHR42708">
    <property type="entry name" value="ATP/GTP-BINDING PROTEIN-RELATED"/>
    <property type="match status" value="1"/>
</dbReference>
<dbReference type="AlphaFoldDB" id="A0A7K0CNI7"/>
<organism evidence="5 6">
    <name type="scientific">Streptomyces smaragdinus</name>
    <dbReference type="NCBI Taxonomy" id="2585196"/>
    <lineage>
        <taxon>Bacteria</taxon>
        <taxon>Bacillati</taxon>
        <taxon>Actinomycetota</taxon>
        <taxon>Actinomycetes</taxon>
        <taxon>Kitasatosporales</taxon>
        <taxon>Streptomycetaceae</taxon>
        <taxon>Streptomyces</taxon>
    </lineage>
</organism>
<dbReference type="InterPro" id="IPR052705">
    <property type="entry name" value="Gliding_Motility_GTPase"/>
</dbReference>
<evidence type="ECO:0000313" key="5">
    <source>
        <dbReference type="EMBL" id="MQY15056.1"/>
    </source>
</evidence>
<reference evidence="5 6" key="1">
    <citation type="submission" date="2019-10" db="EMBL/GenBank/DDBJ databases">
        <title>Streptomyces smaragdinus sp. nov. and Streptomyces fabii sp. nov., isolated from the gut of fungus growing-termite Macrotermes natalensis.</title>
        <authorList>
            <person name="Schwitalla J."/>
            <person name="Benndorf R."/>
            <person name="Martin K."/>
            <person name="De Beer W."/>
            <person name="Kaster A.-K."/>
            <person name="Vollmers J."/>
            <person name="Poulsen M."/>
            <person name="Beemelmanns C."/>
        </authorList>
    </citation>
    <scope>NUCLEOTIDE SEQUENCE [LARGE SCALE GENOMIC DNA]</scope>
    <source>
        <strain evidence="5 6">RB5</strain>
    </source>
</reference>
<proteinExistence type="inferred from homology"/>
<gene>
    <name evidence="5" type="ORF">SRB5_52330</name>
</gene>
<evidence type="ECO:0000256" key="1">
    <source>
        <dbReference type="ARBA" id="ARBA00005290"/>
    </source>
</evidence>
<dbReference type="EMBL" id="WEGJ01000028">
    <property type="protein sequence ID" value="MQY15056.1"/>
    <property type="molecule type" value="Genomic_DNA"/>
</dbReference>
<dbReference type="PANTHER" id="PTHR42708:SF1">
    <property type="entry name" value="GLIDING MOTILITY PROTEIN MGLA"/>
    <property type="match status" value="1"/>
</dbReference>
<dbReference type="Gene3D" id="3.40.50.300">
    <property type="entry name" value="P-loop containing nucleotide triphosphate hydrolases"/>
    <property type="match status" value="1"/>
</dbReference>
<evidence type="ECO:0000256" key="2">
    <source>
        <dbReference type="ARBA" id="ARBA00022741"/>
    </source>
</evidence>